<evidence type="ECO:0000256" key="8">
    <source>
        <dbReference type="SAM" id="MobiDB-lite"/>
    </source>
</evidence>
<evidence type="ECO:0000256" key="3">
    <source>
        <dbReference type="ARBA" id="ARBA00022737"/>
    </source>
</evidence>
<name>A0A8B9YCZ7_BOSMU</name>
<dbReference type="GO" id="GO:0000981">
    <property type="term" value="F:DNA-binding transcription factor activity, RNA polymerase II-specific"/>
    <property type="evidence" value="ECO:0007669"/>
    <property type="project" value="TreeGrafter"/>
</dbReference>
<dbReference type="SMART" id="SM00355">
    <property type="entry name" value="ZnF_C2H2"/>
    <property type="match status" value="6"/>
</dbReference>
<dbReference type="FunFam" id="3.30.160.60:FF:002408">
    <property type="entry name" value="myeloid zinc finger 1"/>
    <property type="match status" value="1"/>
</dbReference>
<dbReference type="Pfam" id="PF13465">
    <property type="entry name" value="zf-H2C2_2"/>
    <property type="match status" value="1"/>
</dbReference>
<evidence type="ECO:0000256" key="5">
    <source>
        <dbReference type="ARBA" id="ARBA00022833"/>
    </source>
</evidence>
<evidence type="ECO:0000259" key="9">
    <source>
        <dbReference type="PROSITE" id="PS50157"/>
    </source>
</evidence>
<dbReference type="GO" id="GO:0005634">
    <property type="term" value="C:nucleus"/>
    <property type="evidence" value="ECO:0007669"/>
    <property type="project" value="UniProtKB-SubCell"/>
</dbReference>
<feature type="domain" description="C2H2-type" evidence="9">
    <location>
        <begin position="377"/>
        <end position="404"/>
    </location>
</feature>
<dbReference type="GO" id="GO:0008270">
    <property type="term" value="F:zinc ion binding"/>
    <property type="evidence" value="ECO:0007669"/>
    <property type="project" value="UniProtKB-KW"/>
</dbReference>
<dbReference type="Proteomes" id="UP000694520">
    <property type="component" value="Chromosome 20"/>
</dbReference>
<evidence type="ECO:0000256" key="6">
    <source>
        <dbReference type="ARBA" id="ARBA00023242"/>
    </source>
</evidence>
<accession>A0A8B9YCZ7</accession>
<organism evidence="10 11">
    <name type="scientific">Bos mutus grunniens</name>
    <name type="common">Wild yak</name>
    <name type="synonym">Bos grunniens</name>
    <dbReference type="NCBI Taxonomy" id="30521"/>
    <lineage>
        <taxon>Eukaryota</taxon>
        <taxon>Metazoa</taxon>
        <taxon>Chordata</taxon>
        <taxon>Craniata</taxon>
        <taxon>Vertebrata</taxon>
        <taxon>Euteleostomi</taxon>
        <taxon>Mammalia</taxon>
        <taxon>Eutheria</taxon>
        <taxon>Laurasiatheria</taxon>
        <taxon>Artiodactyla</taxon>
        <taxon>Ruminantia</taxon>
        <taxon>Pecora</taxon>
        <taxon>Bovidae</taxon>
        <taxon>Bovinae</taxon>
        <taxon>Bos</taxon>
    </lineage>
</organism>
<keyword evidence="11" id="KW-1185">Reference proteome</keyword>
<dbReference type="FunFam" id="3.30.160.60:FF:002090">
    <property type="entry name" value="Zinc finger protein 473"/>
    <property type="match status" value="4"/>
</dbReference>
<dbReference type="GO" id="GO:0000978">
    <property type="term" value="F:RNA polymerase II cis-regulatory region sequence-specific DNA binding"/>
    <property type="evidence" value="ECO:0007669"/>
    <property type="project" value="TreeGrafter"/>
</dbReference>
<comment type="subcellular location">
    <subcellularLocation>
        <location evidence="1">Nucleus</location>
    </subcellularLocation>
</comment>
<dbReference type="FunFam" id="3.30.160.60:FF:000206">
    <property type="entry name" value="zinc finger protein 202 isoform X1"/>
    <property type="match status" value="1"/>
</dbReference>
<dbReference type="GeneTree" id="ENSGT00940000164200"/>
<keyword evidence="3" id="KW-0677">Repeat</keyword>
<reference evidence="10" key="1">
    <citation type="submission" date="2019-05" db="EMBL/GenBank/DDBJ databases">
        <authorList>
            <person name="Zhang S."/>
            <person name="Liu J."/>
        </authorList>
    </citation>
    <scope>NUCLEOTIDE SEQUENCE [LARGE SCALE GENOMIC DNA]</scope>
</reference>
<evidence type="ECO:0000256" key="1">
    <source>
        <dbReference type="ARBA" id="ARBA00004123"/>
    </source>
</evidence>
<feature type="domain" description="C2H2-type" evidence="9">
    <location>
        <begin position="265"/>
        <end position="292"/>
    </location>
</feature>
<dbReference type="SUPFAM" id="SSF57667">
    <property type="entry name" value="beta-beta-alpha zinc fingers"/>
    <property type="match status" value="3"/>
</dbReference>
<keyword evidence="5" id="KW-0862">Zinc</keyword>
<feature type="domain" description="C2H2-type" evidence="9">
    <location>
        <begin position="237"/>
        <end position="264"/>
    </location>
</feature>
<reference evidence="10" key="2">
    <citation type="submission" date="2025-08" db="UniProtKB">
        <authorList>
            <consortium name="Ensembl"/>
        </authorList>
    </citation>
    <scope>IDENTIFICATION</scope>
</reference>
<dbReference type="InterPro" id="IPR036236">
    <property type="entry name" value="Znf_C2H2_sf"/>
</dbReference>
<feature type="domain" description="C2H2-type" evidence="9">
    <location>
        <begin position="321"/>
        <end position="348"/>
    </location>
</feature>
<evidence type="ECO:0000256" key="7">
    <source>
        <dbReference type="PROSITE-ProRule" id="PRU00042"/>
    </source>
</evidence>
<dbReference type="PROSITE" id="PS50157">
    <property type="entry name" value="ZINC_FINGER_C2H2_2"/>
    <property type="match status" value="6"/>
</dbReference>
<sequence>MVSGKCGPVCETEFKVPGLVVPRRRSPGLEGGREGPAAVHHPGAPSSFVDSGLVLPFGDAFLGPCNGHQDPDEQGPRAGFPGAKPDVISHLERGEEPRMERRETQQVTCPDLETSSATNQEMLLKKNISEEVASPVAKMEGILRAVLGDAKLGESWTRGCQLEDQGKQERCLRWLFATPKEDTHGERGLGCNELRSFKRTSAFIRKQRVPGGDRPQKWTGSRKSLKCQRTLVEKKPFNCMECGKAFVYHSDCILHQRIHTGEKPYKCNDCGKAFSNSLYFIQHHMIHTGEKPYACNECGKTFTQSSSLTEHQRIHTGEKPYKCKECGKAFTQSSSLIKHQRCHTGEKPYKCHQCGKFYSQVSHLTRHQKIHTGEKPYKCNECGKAFCHTSSLTQHQTIHTGEKPYKCNEREDFQPQLISDAAPASSHWRETL</sequence>
<feature type="domain" description="C2H2-type" evidence="9">
    <location>
        <begin position="349"/>
        <end position="376"/>
    </location>
</feature>
<reference evidence="10" key="3">
    <citation type="submission" date="2025-09" db="UniProtKB">
        <authorList>
            <consortium name="Ensembl"/>
        </authorList>
    </citation>
    <scope>IDENTIFICATION</scope>
</reference>
<feature type="region of interest" description="Disordered" evidence="8">
    <location>
        <begin position="64"/>
        <end position="85"/>
    </location>
</feature>
<dbReference type="Ensembl" id="ENSBGRT00000037056.1">
    <property type="protein sequence ID" value="ENSBGRP00000032030.1"/>
    <property type="gene ID" value="ENSBGRG00000020154.1"/>
</dbReference>
<keyword evidence="2" id="KW-0479">Metal-binding</keyword>
<dbReference type="Gene3D" id="3.30.160.60">
    <property type="entry name" value="Classic Zinc Finger"/>
    <property type="match status" value="6"/>
</dbReference>
<keyword evidence="6" id="KW-0539">Nucleus</keyword>
<evidence type="ECO:0000313" key="10">
    <source>
        <dbReference type="Ensembl" id="ENSBGRP00000032030.1"/>
    </source>
</evidence>
<dbReference type="InterPro" id="IPR013087">
    <property type="entry name" value="Znf_C2H2_type"/>
</dbReference>
<evidence type="ECO:0000256" key="2">
    <source>
        <dbReference type="ARBA" id="ARBA00022723"/>
    </source>
</evidence>
<protein>
    <recommendedName>
        <fullName evidence="9">C2H2-type domain-containing protein</fullName>
    </recommendedName>
</protein>
<dbReference type="PANTHER" id="PTHR23226">
    <property type="entry name" value="ZINC FINGER AND SCAN DOMAIN-CONTAINING"/>
    <property type="match status" value="1"/>
</dbReference>
<dbReference type="Pfam" id="PF00096">
    <property type="entry name" value="zf-C2H2"/>
    <property type="match status" value="3"/>
</dbReference>
<dbReference type="PANTHER" id="PTHR23226:SF366">
    <property type="entry name" value="ZINC FINGER PROTEIN ZFP2"/>
    <property type="match status" value="1"/>
</dbReference>
<evidence type="ECO:0000256" key="4">
    <source>
        <dbReference type="ARBA" id="ARBA00022771"/>
    </source>
</evidence>
<dbReference type="PROSITE" id="PS00028">
    <property type="entry name" value="ZINC_FINGER_C2H2_1"/>
    <property type="match status" value="6"/>
</dbReference>
<proteinExistence type="predicted"/>
<feature type="domain" description="C2H2-type" evidence="9">
    <location>
        <begin position="293"/>
        <end position="320"/>
    </location>
</feature>
<feature type="region of interest" description="Disordered" evidence="8">
    <location>
        <begin position="22"/>
        <end position="44"/>
    </location>
</feature>
<evidence type="ECO:0000313" key="11">
    <source>
        <dbReference type="Proteomes" id="UP000694520"/>
    </source>
</evidence>
<dbReference type="AlphaFoldDB" id="A0A8B9YCZ7"/>
<keyword evidence="4 7" id="KW-0863">Zinc-finger</keyword>